<feature type="transmembrane region" description="Helical" evidence="1">
    <location>
        <begin position="77"/>
        <end position="96"/>
    </location>
</feature>
<name>M0ES13_9EURY</name>
<dbReference type="Proteomes" id="UP000011509">
    <property type="component" value="Unassembled WGS sequence"/>
</dbReference>
<evidence type="ECO:0000256" key="1">
    <source>
        <dbReference type="SAM" id="Phobius"/>
    </source>
</evidence>
<keyword evidence="1" id="KW-0472">Membrane</keyword>
<evidence type="ECO:0000313" key="3">
    <source>
        <dbReference type="Proteomes" id="UP000011509"/>
    </source>
</evidence>
<comment type="caution">
    <text evidence="2">The sequence shown here is derived from an EMBL/GenBank/DDBJ whole genome shotgun (WGS) entry which is preliminary data.</text>
</comment>
<proteinExistence type="predicted"/>
<reference evidence="2 3" key="1">
    <citation type="journal article" date="2014" name="PLoS Genet.">
        <title>Phylogenetically driven sequencing of extremely halophilic archaea reveals strategies for static and dynamic osmo-response.</title>
        <authorList>
            <person name="Becker E.A."/>
            <person name="Seitzer P.M."/>
            <person name="Tritt A."/>
            <person name="Larsen D."/>
            <person name="Krusor M."/>
            <person name="Yao A.I."/>
            <person name="Wu D."/>
            <person name="Madern D."/>
            <person name="Eisen J.A."/>
            <person name="Darling A.E."/>
            <person name="Facciotti M.T."/>
        </authorList>
    </citation>
    <scope>NUCLEOTIDE SEQUENCE [LARGE SCALE GENOMIC DNA]</scope>
    <source>
        <strain evidence="2 3">DSM 10284</strain>
    </source>
</reference>
<organism evidence="2 3">
    <name type="scientific">Halorubrum coriense DSM 10284</name>
    <dbReference type="NCBI Taxonomy" id="1227466"/>
    <lineage>
        <taxon>Archaea</taxon>
        <taxon>Methanobacteriati</taxon>
        <taxon>Methanobacteriota</taxon>
        <taxon>Stenosarchaea group</taxon>
        <taxon>Halobacteria</taxon>
        <taxon>Halobacteriales</taxon>
        <taxon>Haloferacaceae</taxon>
        <taxon>Halorubrum</taxon>
    </lineage>
</organism>
<sequence>MNIALIVAIIGFQWSLLEIAVMYVLEIAIVNVLYLFVALFTPQPLTDSDEERWNTKPTPIQPISRFPAVYYRNARFILRYVLSTGILIPVLLQALVAQFEVESIRAPSVGLVVVGITLFELHRVWQNFIRDQQYLEKSPLDAVQFGFVPLSELFIISVYVIVPVTVIIVVIGIAFEISYEARITWLAYLIPMGAVRVWFSGLDPQTDDVEVSFS</sequence>
<keyword evidence="1" id="KW-1133">Transmembrane helix</keyword>
<keyword evidence="3" id="KW-1185">Reference proteome</keyword>
<evidence type="ECO:0000313" key="2">
    <source>
        <dbReference type="EMBL" id="ELZ50480.1"/>
    </source>
</evidence>
<dbReference type="AlphaFoldDB" id="M0ES13"/>
<protein>
    <submittedName>
        <fullName evidence="2">Uncharacterized protein</fullName>
    </submittedName>
</protein>
<feature type="transmembrane region" description="Helical" evidence="1">
    <location>
        <begin position="153"/>
        <end position="175"/>
    </location>
</feature>
<feature type="transmembrane region" description="Helical" evidence="1">
    <location>
        <begin position="20"/>
        <end position="40"/>
    </location>
</feature>
<dbReference type="EMBL" id="AOJL01000013">
    <property type="protein sequence ID" value="ELZ50480.1"/>
    <property type="molecule type" value="Genomic_DNA"/>
</dbReference>
<gene>
    <name evidence="2" type="ORF">C464_02730</name>
</gene>
<keyword evidence="1" id="KW-0812">Transmembrane</keyword>
<accession>M0ES13</accession>